<dbReference type="AlphaFoldDB" id="A0AA39FFF9"/>
<evidence type="ECO:0000259" key="1">
    <source>
        <dbReference type="Pfam" id="PF01431"/>
    </source>
</evidence>
<proteinExistence type="predicted"/>
<dbReference type="GO" id="GO:0005886">
    <property type="term" value="C:plasma membrane"/>
    <property type="evidence" value="ECO:0007669"/>
    <property type="project" value="TreeGrafter"/>
</dbReference>
<dbReference type="Proteomes" id="UP001168972">
    <property type="component" value="Unassembled WGS sequence"/>
</dbReference>
<comment type="caution">
    <text evidence="2">The sequence shown here is derived from an EMBL/GenBank/DDBJ whole genome shotgun (WGS) entry which is preliminary data.</text>
</comment>
<name>A0AA39FFF9_MICHY</name>
<evidence type="ECO:0000313" key="2">
    <source>
        <dbReference type="EMBL" id="KAK0168592.1"/>
    </source>
</evidence>
<dbReference type="Gene3D" id="3.40.390.10">
    <property type="entry name" value="Collagenase (Catalytic Domain)"/>
    <property type="match status" value="1"/>
</dbReference>
<dbReference type="InterPro" id="IPR000718">
    <property type="entry name" value="Peptidase_M13"/>
</dbReference>
<dbReference type="PANTHER" id="PTHR11733:SF237">
    <property type="entry name" value="NEPRILYSIN-LIKE 4"/>
    <property type="match status" value="1"/>
</dbReference>
<sequence length="243" mass="27346">MQLTFQEELKSVAQPVDKNLWITSPTTINAFYYYPGNSLTIPAGILQIPFFNEKLPDALNYGAIGSFIGHEISHGFDDVGSQYDENGNVRDWWSNNIKAEYNKRALCFEKKFSEYVITAEHQTYKLDSIQTLSENIADTTGINALYKAFTIHSMKYSAQANVKLPGLEHLNSRKLLFLAWAHSFCTRPKLTDLLKTLKSDTHSPASFRIIGTLSNTNAFSDTYQCAKGTPMNPADPINKCGIW</sequence>
<keyword evidence="3" id="KW-1185">Reference proteome</keyword>
<dbReference type="SUPFAM" id="SSF55486">
    <property type="entry name" value="Metalloproteases ('zincins'), catalytic domain"/>
    <property type="match status" value="1"/>
</dbReference>
<accession>A0AA39FFF9</accession>
<dbReference type="PRINTS" id="PR00786">
    <property type="entry name" value="NEPRILYSIN"/>
</dbReference>
<dbReference type="Pfam" id="PF01431">
    <property type="entry name" value="Peptidase_M13"/>
    <property type="match status" value="1"/>
</dbReference>
<dbReference type="EMBL" id="JAQQBR010001831">
    <property type="protein sequence ID" value="KAK0168592.1"/>
    <property type="molecule type" value="Genomic_DNA"/>
</dbReference>
<reference evidence="2" key="1">
    <citation type="journal article" date="2023" name="bioRxiv">
        <title>Scaffold-level genome assemblies of two parasitoid biocontrol wasps reveal the parthenogenesis mechanism and an associated novel virus.</title>
        <authorList>
            <person name="Inwood S."/>
            <person name="Skelly J."/>
            <person name="Guhlin J."/>
            <person name="Harrop T."/>
            <person name="Goldson S."/>
            <person name="Dearden P."/>
        </authorList>
    </citation>
    <scope>NUCLEOTIDE SEQUENCE</scope>
    <source>
        <strain evidence="2">Lincoln</strain>
        <tissue evidence="2">Whole body</tissue>
    </source>
</reference>
<evidence type="ECO:0000313" key="3">
    <source>
        <dbReference type="Proteomes" id="UP001168972"/>
    </source>
</evidence>
<dbReference type="GO" id="GO:0016485">
    <property type="term" value="P:protein processing"/>
    <property type="evidence" value="ECO:0007669"/>
    <property type="project" value="TreeGrafter"/>
</dbReference>
<dbReference type="InterPro" id="IPR024079">
    <property type="entry name" value="MetalloPept_cat_dom_sf"/>
</dbReference>
<reference evidence="2" key="2">
    <citation type="submission" date="2023-03" db="EMBL/GenBank/DDBJ databases">
        <authorList>
            <person name="Inwood S.N."/>
            <person name="Skelly J.G."/>
            <person name="Guhlin J."/>
            <person name="Harrop T.W.R."/>
            <person name="Goldson S.G."/>
            <person name="Dearden P.K."/>
        </authorList>
    </citation>
    <scope>NUCLEOTIDE SEQUENCE</scope>
    <source>
        <strain evidence="2">Lincoln</strain>
        <tissue evidence="2">Whole body</tissue>
    </source>
</reference>
<dbReference type="InterPro" id="IPR018497">
    <property type="entry name" value="Peptidase_M13_C"/>
</dbReference>
<organism evidence="2 3">
    <name type="scientific">Microctonus hyperodae</name>
    <name type="common">Parasitoid wasp</name>
    <dbReference type="NCBI Taxonomy" id="165561"/>
    <lineage>
        <taxon>Eukaryota</taxon>
        <taxon>Metazoa</taxon>
        <taxon>Ecdysozoa</taxon>
        <taxon>Arthropoda</taxon>
        <taxon>Hexapoda</taxon>
        <taxon>Insecta</taxon>
        <taxon>Pterygota</taxon>
        <taxon>Neoptera</taxon>
        <taxon>Endopterygota</taxon>
        <taxon>Hymenoptera</taxon>
        <taxon>Apocrita</taxon>
        <taxon>Ichneumonoidea</taxon>
        <taxon>Braconidae</taxon>
        <taxon>Euphorinae</taxon>
        <taxon>Microctonus</taxon>
    </lineage>
</organism>
<dbReference type="GO" id="GO:0004222">
    <property type="term" value="F:metalloendopeptidase activity"/>
    <property type="evidence" value="ECO:0007669"/>
    <property type="project" value="InterPro"/>
</dbReference>
<gene>
    <name evidence="2" type="ORF">PV327_002374</name>
</gene>
<dbReference type="PANTHER" id="PTHR11733">
    <property type="entry name" value="ZINC METALLOPROTEASE FAMILY M13 NEPRILYSIN-RELATED"/>
    <property type="match status" value="1"/>
</dbReference>
<feature type="domain" description="Peptidase M13 C-terminal" evidence="1">
    <location>
        <begin position="29"/>
        <end position="234"/>
    </location>
</feature>
<protein>
    <recommendedName>
        <fullName evidence="1">Peptidase M13 C-terminal domain-containing protein</fullName>
    </recommendedName>
</protein>
<dbReference type="CDD" id="cd08662">
    <property type="entry name" value="M13"/>
    <property type="match status" value="1"/>
</dbReference>
<dbReference type="PROSITE" id="PS51885">
    <property type="entry name" value="NEPRILYSIN"/>
    <property type="match status" value="1"/>
</dbReference>